<dbReference type="PANTHER" id="PTHR31649:SF10">
    <property type="entry name" value="IP19903P-RELATED"/>
    <property type="match status" value="1"/>
</dbReference>
<comment type="caution">
    <text evidence="1">The sequence shown here is derived from an EMBL/GenBank/DDBJ whole genome shotgun (WGS) entry which is preliminary data.</text>
</comment>
<feature type="non-terminal residue" evidence="1">
    <location>
        <position position="1"/>
    </location>
</feature>
<reference evidence="1 2" key="1">
    <citation type="submission" date="2020-02" db="EMBL/GenBank/DDBJ databases">
        <title>Relaxed selection underlies rapid genomic changes in the transitions from sociality to social parasitism in ants.</title>
        <authorList>
            <person name="Bi X."/>
        </authorList>
    </citation>
    <scope>NUCLEOTIDE SEQUENCE [LARGE SCALE GENOMIC DNA]</scope>
    <source>
        <strain evidence="1">BGI-DK2014b</strain>
        <tissue evidence="1">Whole body</tissue>
    </source>
</reference>
<organism evidence="1 2">
    <name type="scientific">Acromyrmex heyeri</name>
    <dbReference type="NCBI Taxonomy" id="230685"/>
    <lineage>
        <taxon>Eukaryota</taxon>
        <taxon>Metazoa</taxon>
        <taxon>Ecdysozoa</taxon>
        <taxon>Arthropoda</taxon>
        <taxon>Hexapoda</taxon>
        <taxon>Insecta</taxon>
        <taxon>Pterygota</taxon>
        <taxon>Neoptera</taxon>
        <taxon>Endopterygota</taxon>
        <taxon>Hymenoptera</taxon>
        <taxon>Apocrita</taxon>
        <taxon>Aculeata</taxon>
        <taxon>Formicoidea</taxon>
        <taxon>Formicidae</taxon>
        <taxon>Myrmicinae</taxon>
        <taxon>Acromyrmex</taxon>
    </lineage>
</organism>
<dbReference type="Proteomes" id="UP000670152">
    <property type="component" value="Unassembled WGS sequence"/>
</dbReference>
<dbReference type="OrthoDB" id="1925699at2759"/>
<name>A0A836FGY9_9HYME</name>
<dbReference type="AlphaFoldDB" id="A0A836FGY9"/>
<dbReference type="Pfam" id="PF11901">
    <property type="entry name" value="DM9"/>
    <property type="match status" value="1"/>
</dbReference>
<dbReference type="InterPro" id="IPR006616">
    <property type="entry name" value="DM9_repeat"/>
</dbReference>
<dbReference type="SMART" id="SM00696">
    <property type="entry name" value="DM9"/>
    <property type="match status" value="2"/>
</dbReference>
<feature type="non-terminal residue" evidence="1">
    <location>
        <position position="240"/>
    </location>
</feature>
<keyword evidence="2" id="KW-1185">Reference proteome</keyword>
<gene>
    <name evidence="1" type="primary">Natt4</name>
    <name evidence="1" type="ORF">G6Z77_0012868</name>
</gene>
<dbReference type="PANTHER" id="PTHR31649">
    <property type="entry name" value="AGAP009604-PA"/>
    <property type="match status" value="1"/>
</dbReference>
<evidence type="ECO:0000313" key="2">
    <source>
        <dbReference type="Proteomes" id="UP000670152"/>
    </source>
</evidence>
<proteinExistence type="predicted"/>
<dbReference type="EMBL" id="JAANIB010007242">
    <property type="protein sequence ID" value="KAG5326944.1"/>
    <property type="molecule type" value="Genomic_DNA"/>
</dbReference>
<protein>
    <submittedName>
        <fullName evidence="1">NATT4 protein</fullName>
    </submittedName>
</protein>
<evidence type="ECO:0000313" key="1">
    <source>
        <dbReference type="EMBL" id="KAG5326944.1"/>
    </source>
</evidence>
<accession>A0A836FGY9</accession>
<sequence>MIAAEITVSGLFAPRTQTGRPVSGSHETHGFTESIYLSEILIQGLRVRESLIAGTYADARTTTMTTPTTTLTALTPVDEAADEATFVRGGDAEPHRRRGYKWVRWSSYADRNMMISIGRDLDGMNLVVGRAMHQGDMLPAKVKPDHGVAYVCHGGAEHMKHDFEVLMPAHFNWIRAGHGHVPEHAVEAGRTANGEMLYVGRTYHNGAPCIGKIQRSHGVMYIPFDGKEIPYREYEVLVQN</sequence>